<dbReference type="OrthoDB" id="5849512at2759"/>
<dbReference type="Proteomes" id="UP000252519">
    <property type="component" value="Unassembled WGS sequence"/>
</dbReference>
<dbReference type="AlphaFoldDB" id="A0A368G5P5"/>
<feature type="region of interest" description="Disordered" evidence="1">
    <location>
        <begin position="371"/>
        <end position="393"/>
    </location>
</feature>
<gene>
    <name evidence="2" type="ORF">ANCCAN_14315</name>
</gene>
<evidence type="ECO:0000313" key="3">
    <source>
        <dbReference type="Proteomes" id="UP000252519"/>
    </source>
</evidence>
<sequence>MDLFRVCPEELSSEPVKPMTRRRQRRGGKVAVMRVKAERTFECKESNTFLLRSDREFDVNDEMHCLHGRFRCQGQPLPLLEELPQMDMSQCNCARVIAIWQDCGTLAEKVAWIQDPFHRRITPESMGYAFFRSRCLHLSVMAGTIPSDGIMRNALISGWSCDITQIFEMGWRIATRISWKVAQSAVDQEHRKLLIVVPETLHRLKFAAQGMKNTKVFYYSQFREIHLMKTELFDDNLGKVIVLLPSLEPKPGTWLPLVHAWNMWLHCGCRVFLIAGPRPQDENSWYRVATQARVHMNGFLECHPELVPQVVDKLIVENGVIDHNSPAYAVAVRDDNDAWLPERQMRLFYEYLTRQSAPYLTFDNLPVHSQRPRRSVLTGEPSTTSRDRGYPAIKEGVISKRVQR</sequence>
<dbReference type="EMBL" id="JOJR01000322">
    <property type="protein sequence ID" value="RCN39743.1"/>
    <property type="molecule type" value="Genomic_DNA"/>
</dbReference>
<protein>
    <submittedName>
        <fullName evidence="2">Uncharacterized protein</fullName>
    </submittedName>
</protein>
<keyword evidence="3" id="KW-1185">Reference proteome</keyword>
<proteinExistence type="predicted"/>
<dbReference type="STRING" id="29170.A0A368G5P5"/>
<reference evidence="2 3" key="1">
    <citation type="submission" date="2014-10" db="EMBL/GenBank/DDBJ databases">
        <title>Draft genome of the hookworm Ancylostoma caninum.</title>
        <authorList>
            <person name="Mitreva M."/>
        </authorList>
    </citation>
    <scope>NUCLEOTIDE SEQUENCE [LARGE SCALE GENOMIC DNA]</scope>
    <source>
        <strain evidence="2 3">Baltimore</strain>
    </source>
</reference>
<accession>A0A368G5P5</accession>
<evidence type="ECO:0000256" key="1">
    <source>
        <dbReference type="SAM" id="MobiDB-lite"/>
    </source>
</evidence>
<name>A0A368G5P5_ANCCA</name>
<organism evidence="2 3">
    <name type="scientific">Ancylostoma caninum</name>
    <name type="common">Dog hookworm</name>
    <dbReference type="NCBI Taxonomy" id="29170"/>
    <lineage>
        <taxon>Eukaryota</taxon>
        <taxon>Metazoa</taxon>
        <taxon>Ecdysozoa</taxon>
        <taxon>Nematoda</taxon>
        <taxon>Chromadorea</taxon>
        <taxon>Rhabditida</taxon>
        <taxon>Rhabditina</taxon>
        <taxon>Rhabditomorpha</taxon>
        <taxon>Strongyloidea</taxon>
        <taxon>Ancylostomatidae</taxon>
        <taxon>Ancylostomatinae</taxon>
        <taxon>Ancylostoma</taxon>
    </lineage>
</organism>
<comment type="caution">
    <text evidence="2">The sequence shown here is derived from an EMBL/GenBank/DDBJ whole genome shotgun (WGS) entry which is preliminary data.</text>
</comment>
<evidence type="ECO:0000313" key="2">
    <source>
        <dbReference type="EMBL" id="RCN39743.1"/>
    </source>
</evidence>